<keyword evidence="2" id="KW-1185">Reference proteome</keyword>
<sequence>MEGLLRRRDPILPCRNIQEPRQQVQRRRGEGISGVWWAGRGDGGRL</sequence>
<name>A0A5B7K617_PORTR</name>
<dbReference type="EMBL" id="VSRR010123671">
    <property type="protein sequence ID" value="MPD00619.1"/>
    <property type="molecule type" value="Genomic_DNA"/>
</dbReference>
<evidence type="ECO:0000313" key="1">
    <source>
        <dbReference type="EMBL" id="MPD00619.1"/>
    </source>
</evidence>
<proteinExistence type="predicted"/>
<dbReference type="Proteomes" id="UP000324222">
    <property type="component" value="Unassembled WGS sequence"/>
</dbReference>
<organism evidence="1 2">
    <name type="scientific">Portunus trituberculatus</name>
    <name type="common">Swimming crab</name>
    <name type="synonym">Neptunus trituberculatus</name>
    <dbReference type="NCBI Taxonomy" id="210409"/>
    <lineage>
        <taxon>Eukaryota</taxon>
        <taxon>Metazoa</taxon>
        <taxon>Ecdysozoa</taxon>
        <taxon>Arthropoda</taxon>
        <taxon>Crustacea</taxon>
        <taxon>Multicrustacea</taxon>
        <taxon>Malacostraca</taxon>
        <taxon>Eumalacostraca</taxon>
        <taxon>Eucarida</taxon>
        <taxon>Decapoda</taxon>
        <taxon>Pleocyemata</taxon>
        <taxon>Brachyura</taxon>
        <taxon>Eubrachyura</taxon>
        <taxon>Portunoidea</taxon>
        <taxon>Portunidae</taxon>
        <taxon>Portuninae</taxon>
        <taxon>Portunus</taxon>
    </lineage>
</organism>
<accession>A0A5B7K617</accession>
<evidence type="ECO:0000313" key="2">
    <source>
        <dbReference type="Proteomes" id="UP000324222"/>
    </source>
</evidence>
<reference evidence="1 2" key="1">
    <citation type="submission" date="2019-05" db="EMBL/GenBank/DDBJ databases">
        <title>Another draft genome of Portunus trituberculatus and its Hox gene families provides insights of decapod evolution.</title>
        <authorList>
            <person name="Jeong J.-H."/>
            <person name="Song I."/>
            <person name="Kim S."/>
            <person name="Choi T."/>
            <person name="Kim D."/>
            <person name="Ryu S."/>
            <person name="Kim W."/>
        </authorList>
    </citation>
    <scope>NUCLEOTIDE SEQUENCE [LARGE SCALE GENOMIC DNA]</scope>
    <source>
        <tissue evidence="1">Muscle</tissue>
    </source>
</reference>
<comment type="caution">
    <text evidence="1">The sequence shown here is derived from an EMBL/GenBank/DDBJ whole genome shotgun (WGS) entry which is preliminary data.</text>
</comment>
<protein>
    <submittedName>
        <fullName evidence="1">Uncharacterized protein</fullName>
    </submittedName>
</protein>
<gene>
    <name evidence="1" type="ORF">E2C01_096102</name>
</gene>
<dbReference type="AlphaFoldDB" id="A0A5B7K617"/>